<dbReference type="Proteomes" id="UP000335496">
    <property type="component" value="Unassembled WGS sequence"/>
</dbReference>
<evidence type="ECO:0000313" key="2">
    <source>
        <dbReference type="EMBL" id="RYT77870.1"/>
    </source>
</evidence>
<dbReference type="Proteomes" id="UP000291917">
    <property type="component" value="Unassembled WGS sequence"/>
</dbReference>
<organism evidence="2 3">
    <name type="scientific">Bacteroides eggerthii</name>
    <dbReference type="NCBI Taxonomy" id="28111"/>
    <lineage>
        <taxon>Bacteria</taxon>
        <taxon>Pseudomonadati</taxon>
        <taxon>Bacteroidota</taxon>
        <taxon>Bacteroidia</taxon>
        <taxon>Bacteroidales</taxon>
        <taxon>Bacteroidaceae</taxon>
        <taxon>Bacteroides</taxon>
    </lineage>
</organism>
<evidence type="ECO:0000313" key="1">
    <source>
        <dbReference type="EMBL" id="KAA5276780.1"/>
    </source>
</evidence>
<evidence type="ECO:0000313" key="4">
    <source>
        <dbReference type="Proteomes" id="UP000335496"/>
    </source>
</evidence>
<gene>
    <name evidence="2" type="ORF">EAJ03_01775</name>
    <name evidence="1" type="ORF">F2Z23_01780</name>
</gene>
<proteinExistence type="predicted"/>
<comment type="caution">
    <text evidence="2">The sequence shown here is derived from an EMBL/GenBank/DDBJ whole genome shotgun (WGS) entry which is preliminary data.</text>
</comment>
<accession>A0A4V1YUV1</accession>
<sequence length="70" mass="8471">MNIMIRDPYYLAKTVLGSYNLYILKDPFESWHYSCVGTFNTKDEAIDYYHKLKEEEKMISRMHMKLIITE</sequence>
<dbReference type="EMBL" id="RCXL01000002">
    <property type="protein sequence ID" value="RYT77870.1"/>
    <property type="molecule type" value="Genomic_DNA"/>
</dbReference>
<evidence type="ECO:0000313" key="3">
    <source>
        <dbReference type="Proteomes" id="UP000291917"/>
    </source>
</evidence>
<dbReference type="AlphaFoldDB" id="A0A4V1YUV1"/>
<dbReference type="EMBL" id="VVZX01000002">
    <property type="protein sequence ID" value="KAA5276780.1"/>
    <property type="molecule type" value="Genomic_DNA"/>
</dbReference>
<protein>
    <submittedName>
        <fullName evidence="2">Uncharacterized protein</fullName>
    </submittedName>
</protein>
<keyword evidence="4" id="KW-1185">Reference proteome</keyword>
<reference evidence="2 3" key="2">
    <citation type="journal article" date="2019" name="Science, e1252229">
        <title>Invertible promoters mediate bacterial phase variation, antibiotic resistance, and host adaptation in the gut.</title>
        <authorList>
            <person name="Jiang X."/>
            <person name="Hall A.B."/>
            <person name="Arthur T.D."/>
            <person name="Plichta D.R."/>
            <person name="Covington C.T."/>
            <person name="Poyet M."/>
            <person name="Crothers J."/>
            <person name="Moses P.L."/>
            <person name="Tolonen A.C."/>
            <person name="Vlamakis H."/>
            <person name="Alm E.J."/>
            <person name="Xavier R.J."/>
        </authorList>
    </citation>
    <scope>NUCLEOTIDE SEQUENCE [LARGE SCALE GENOMIC DNA]</scope>
    <source>
        <strain evidence="2">Bj_0095</strain>
        <strain evidence="3">bj_0095</strain>
    </source>
</reference>
<name>A0A4V1YUV1_9BACE</name>
<reference evidence="1 4" key="1">
    <citation type="journal article" date="2019" name="Nat. Med.">
        <title>A library of human gut bacterial isolates paired with longitudinal multiomics data enables mechanistic microbiome research.</title>
        <authorList>
            <person name="Poyet M."/>
            <person name="Groussin M."/>
            <person name="Gibbons S.M."/>
            <person name="Avila-Pacheco J."/>
            <person name="Jiang X."/>
            <person name="Kearney S.M."/>
            <person name="Perrotta A.R."/>
            <person name="Berdy B."/>
            <person name="Zhao S."/>
            <person name="Lieberman T.D."/>
            <person name="Swanson P.K."/>
            <person name="Smith M."/>
            <person name="Roesemann S."/>
            <person name="Alexander J.E."/>
            <person name="Rich S.A."/>
            <person name="Livny J."/>
            <person name="Vlamakis H."/>
            <person name="Clish C."/>
            <person name="Bullock K."/>
            <person name="Deik A."/>
            <person name="Scott J."/>
            <person name="Pierce K.A."/>
            <person name="Xavier R.J."/>
            <person name="Alm E.J."/>
        </authorList>
    </citation>
    <scope>NUCLEOTIDE SEQUENCE [LARGE SCALE GENOMIC DNA]</scope>
    <source>
        <strain evidence="1 4">BIOML-A1</strain>
    </source>
</reference>